<organism evidence="10">
    <name type="scientific">uncultured Caudovirales phage</name>
    <dbReference type="NCBI Taxonomy" id="2100421"/>
    <lineage>
        <taxon>Viruses</taxon>
        <taxon>Duplodnaviria</taxon>
        <taxon>Heunggongvirae</taxon>
        <taxon>Uroviricota</taxon>
        <taxon>Caudoviricetes</taxon>
        <taxon>Peduoviridae</taxon>
        <taxon>Maltschvirus</taxon>
        <taxon>Maltschvirus maltsch</taxon>
    </lineage>
</organism>
<dbReference type="EC" id="6.3.4.20" evidence="8"/>
<gene>
    <name evidence="10" type="ORF">UFOVP510_10</name>
</gene>
<evidence type="ECO:0000256" key="6">
    <source>
        <dbReference type="ARBA" id="ARBA00022840"/>
    </source>
</evidence>
<dbReference type="InterPro" id="IPR018317">
    <property type="entry name" value="QueC"/>
</dbReference>
<evidence type="ECO:0000256" key="5">
    <source>
        <dbReference type="ARBA" id="ARBA00022833"/>
    </source>
</evidence>
<dbReference type="Gene3D" id="3.40.50.620">
    <property type="entry name" value="HUPs"/>
    <property type="match status" value="1"/>
</dbReference>
<comment type="catalytic activity">
    <reaction evidence="9">
        <text>7-carboxy-7-carbaguanine + NH4(+) + 2 ATP = 7-cyano-7-carbaguanine + 2 AMP + 2 diphosphate + 2 H(+)</text>
        <dbReference type="Rhea" id="RHEA:27982"/>
        <dbReference type="ChEBI" id="CHEBI:15378"/>
        <dbReference type="ChEBI" id="CHEBI:28938"/>
        <dbReference type="ChEBI" id="CHEBI:30616"/>
        <dbReference type="ChEBI" id="CHEBI:33019"/>
        <dbReference type="ChEBI" id="CHEBI:45075"/>
        <dbReference type="ChEBI" id="CHEBI:61036"/>
        <dbReference type="ChEBI" id="CHEBI:456215"/>
        <dbReference type="EC" id="6.3.4.20"/>
    </reaction>
</comment>
<dbReference type="EMBL" id="LR796493">
    <property type="protein sequence ID" value="CAB4147076.1"/>
    <property type="molecule type" value="Genomic_DNA"/>
</dbReference>
<dbReference type="PANTHER" id="PTHR42914:SF1">
    <property type="entry name" value="7-CYANO-7-DEAZAGUANINE SYNTHASE"/>
    <property type="match status" value="1"/>
</dbReference>
<dbReference type="GO" id="GO:0005524">
    <property type="term" value="F:ATP binding"/>
    <property type="evidence" value="ECO:0007669"/>
    <property type="project" value="UniProtKB-KW"/>
</dbReference>
<keyword evidence="4" id="KW-0547">Nucleotide-binding</keyword>
<sequence>MIYPKKKAYASISGGLDSTVLAYLLKASGYKLELISYDYGQRHSKELAYAKQIAINLEANHRVIDISGFGRLLKGSALTDSIEVPEGHYEEESMRLTVVPNRNAIFLSILWGIASTDPEATIVGCGVHAGDHYIYPDCRSNFISLMNDSLRAGTEGHRHEDLRISAPLLHMSKAQIVSLGHTLGVPFGETWTCYKGAEHHCGKCGSCRERKEAFEIAGVPDPTIYSHA</sequence>
<keyword evidence="6" id="KW-0067">ATP-binding</keyword>
<dbReference type="Pfam" id="PF06508">
    <property type="entry name" value="QueC"/>
    <property type="match status" value="1"/>
</dbReference>
<dbReference type="GO" id="GO:0016874">
    <property type="term" value="F:ligase activity"/>
    <property type="evidence" value="ECO:0007669"/>
    <property type="project" value="UniProtKB-KW"/>
</dbReference>
<comment type="similarity">
    <text evidence="7">Belongs to the QueC family.</text>
</comment>
<name>A0A6J5MPU7_9CAUD</name>
<evidence type="ECO:0000256" key="7">
    <source>
        <dbReference type="ARBA" id="ARBA00037993"/>
    </source>
</evidence>
<dbReference type="SUPFAM" id="SSF52402">
    <property type="entry name" value="Adenine nucleotide alpha hydrolases-like"/>
    <property type="match status" value="1"/>
</dbReference>
<dbReference type="PIRSF" id="PIRSF006293">
    <property type="entry name" value="ExsB"/>
    <property type="match status" value="1"/>
</dbReference>
<dbReference type="PANTHER" id="PTHR42914">
    <property type="entry name" value="7-CYANO-7-DEAZAGUANINE SYNTHASE"/>
    <property type="match status" value="1"/>
</dbReference>
<evidence type="ECO:0000256" key="1">
    <source>
        <dbReference type="ARBA" id="ARBA00005061"/>
    </source>
</evidence>
<dbReference type="NCBIfam" id="TIGR00364">
    <property type="entry name" value="7-cyano-7-deazaguanine synthase QueC"/>
    <property type="match status" value="1"/>
</dbReference>
<dbReference type="HAMAP" id="MF_01633">
    <property type="entry name" value="QueC"/>
    <property type="match status" value="1"/>
</dbReference>
<evidence type="ECO:0000256" key="3">
    <source>
        <dbReference type="ARBA" id="ARBA00022723"/>
    </source>
</evidence>
<evidence type="ECO:0000313" key="10">
    <source>
        <dbReference type="EMBL" id="CAB4147076.1"/>
    </source>
</evidence>
<evidence type="ECO:0000256" key="9">
    <source>
        <dbReference type="ARBA" id="ARBA00047890"/>
    </source>
</evidence>
<reference evidence="10" key="1">
    <citation type="submission" date="2020-04" db="EMBL/GenBank/DDBJ databases">
        <authorList>
            <person name="Chiriac C."/>
            <person name="Salcher M."/>
            <person name="Ghai R."/>
            <person name="Kavagutti S V."/>
        </authorList>
    </citation>
    <scope>NUCLEOTIDE SEQUENCE</scope>
</reference>
<comment type="pathway">
    <text evidence="1">Purine metabolism; 7-cyano-7-deazaguanine biosynthesis.</text>
</comment>
<keyword evidence="5" id="KW-0862">Zinc</keyword>
<dbReference type="GO" id="GO:0046872">
    <property type="term" value="F:metal ion binding"/>
    <property type="evidence" value="ECO:0007669"/>
    <property type="project" value="UniProtKB-KW"/>
</dbReference>
<proteinExistence type="inferred from homology"/>
<keyword evidence="3" id="KW-0479">Metal-binding</keyword>
<evidence type="ECO:0000256" key="8">
    <source>
        <dbReference type="ARBA" id="ARBA00039149"/>
    </source>
</evidence>
<dbReference type="InterPro" id="IPR014729">
    <property type="entry name" value="Rossmann-like_a/b/a_fold"/>
</dbReference>
<accession>A0A6J5MPU7</accession>
<protein>
    <recommendedName>
        <fullName evidence="8">7-cyano-7-deazaguanine synthase</fullName>
        <ecNumber evidence="8">6.3.4.20</ecNumber>
    </recommendedName>
</protein>
<dbReference type="CDD" id="cd01995">
    <property type="entry name" value="QueC-like"/>
    <property type="match status" value="1"/>
</dbReference>
<evidence type="ECO:0000256" key="2">
    <source>
        <dbReference type="ARBA" id="ARBA00022598"/>
    </source>
</evidence>
<keyword evidence="2" id="KW-0436">Ligase</keyword>
<evidence type="ECO:0000256" key="4">
    <source>
        <dbReference type="ARBA" id="ARBA00022741"/>
    </source>
</evidence>